<dbReference type="InterPro" id="IPR002547">
    <property type="entry name" value="tRNA-bd_dom"/>
</dbReference>
<gene>
    <name evidence="5" type="ORF">EDD60_11369</name>
</gene>
<dbReference type="NCBIfam" id="NF045760">
    <property type="entry name" value="YtpR"/>
    <property type="match status" value="1"/>
</dbReference>
<dbReference type="InterPro" id="IPR037154">
    <property type="entry name" value="YtpR-like_sf"/>
</dbReference>
<dbReference type="Gene3D" id="2.40.50.140">
    <property type="entry name" value="Nucleic acid-binding proteins"/>
    <property type="match status" value="1"/>
</dbReference>
<evidence type="ECO:0000256" key="3">
    <source>
        <dbReference type="PROSITE-ProRule" id="PRU00209"/>
    </source>
</evidence>
<comment type="caution">
    <text evidence="5">The sequence shown here is derived from an EMBL/GenBank/DDBJ whole genome shotgun (WGS) entry which is preliminary data.</text>
</comment>
<dbReference type="InterPro" id="IPR027855">
    <property type="entry name" value="DUF4479"/>
</dbReference>
<dbReference type="InterPro" id="IPR012340">
    <property type="entry name" value="NA-bd_OB-fold"/>
</dbReference>
<organism evidence="5 6">
    <name type="scientific">Longibaculum muris</name>
    <dbReference type="NCBI Taxonomy" id="1796628"/>
    <lineage>
        <taxon>Bacteria</taxon>
        <taxon>Bacillati</taxon>
        <taxon>Bacillota</taxon>
        <taxon>Erysipelotrichia</taxon>
        <taxon>Erysipelotrichales</taxon>
        <taxon>Coprobacillaceae</taxon>
        <taxon>Longibaculum</taxon>
    </lineage>
</organism>
<dbReference type="GO" id="GO:0000049">
    <property type="term" value="F:tRNA binding"/>
    <property type="evidence" value="ECO:0007669"/>
    <property type="project" value="UniProtKB-UniRule"/>
</dbReference>
<dbReference type="PROSITE" id="PS50886">
    <property type="entry name" value="TRBD"/>
    <property type="match status" value="1"/>
</dbReference>
<evidence type="ECO:0000313" key="6">
    <source>
        <dbReference type="Proteomes" id="UP000295515"/>
    </source>
</evidence>
<name>A0A4R3YYY8_9FIRM</name>
<keyword evidence="2 3" id="KW-0694">RNA-binding</keyword>
<evidence type="ECO:0000259" key="4">
    <source>
        <dbReference type="PROSITE" id="PS50886"/>
    </source>
</evidence>
<protein>
    <submittedName>
        <fullName evidence="5">tRNA-binding protein</fullName>
    </submittedName>
</protein>
<sequence length="200" mass="22526">MNLHAFYNQEHIGDVLLIRLTHIRKVTHFLREDDLCILYHQDKVIGYNLFHASSYISHLSEGKVKITPTFVDELNAVLTKYQQDTVTSDYDDHFRVGKVVEMKEHPDSDHMHICQVDTGDEILQIVCGAPNVALNQLVVVAKNDAVMPSGLVIRPSKLRGIESNGMLCSARELALPNAPQVRGILILDEADYQVGDSFFK</sequence>
<evidence type="ECO:0000256" key="2">
    <source>
        <dbReference type="ARBA" id="ARBA00022884"/>
    </source>
</evidence>
<dbReference type="Gene3D" id="3.30.1940.10">
    <property type="entry name" value="YtpR-like"/>
    <property type="match status" value="1"/>
</dbReference>
<evidence type="ECO:0000313" key="5">
    <source>
        <dbReference type="EMBL" id="TCV98475.1"/>
    </source>
</evidence>
<proteinExistence type="predicted"/>
<dbReference type="GeneID" id="98915711"/>
<dbReference type="RefSeq" id="WP_066443292.1">
    <property type="nucleotide sequence ID" value="NZ_JANKBF010000013.1"/>
</dbReference>
<accession>A0A4R3YYY8</accession>
<keyword evidence="1 3" id="KW-0820">tRNA-binding</keyword>
<reference evidence="5 6" key="1">
    <citation type="submission" date="2019-03" db="EMBL/GenBank/DDBJ databases">
        <title>Genomic Encyclopedia of Type Strains, Phase IV (KMG-IV): sequencing the most valuable type-strain genomes for metagenomic binning, comparative biology and taxonomic classification.</title>
        <authorList>
            <person name="Goeker M."/>
        </authorList>
    </citation>
    <scope>NUCLEOTIDE SEQUENCE [LARGE SCALE GENOMIC DNA]</scope>
    <source>
        <strain evidence="5 6">DSM 29487</strain>
    </source>
</reference>
<dbReference type="Proteomes" id="UP000295515">
    <property type="component" value="Unassembled WGS sequence"/>
</dbReference>
<dbReference type="Pfam" id="PF01588">
    <property type="entry name" value="tRNA_bind"/>
    <property type="match status" value="1"/>
</dbReference>
<dbReference type="SUPFAM" id="SSF50249">
    <property type="entry name" value="Nucleic acid-binding proteins"/>
    <property type="match status" value="1"/>
</dbReference>
<dbReference type="EMBL" id="SMCQ01000013">
    <property type="protein sequence ID" value="TCV98475.1"/>
    <property type="molecule type" value="Genomic_DNA"/>
</dbReference>
<dbReference type="Pfam" id="PF14794">
    <property type="entry name" value="DUF4479"/>
    <property type="match status" value="1"/>
</dbReference>
<dbReference type="CDD" id="cd02796">
    <property type="entry name" value="tRNA_bind_bactPheRS"/>
    <property type="match status" value="1"/>
</dbReference>
<feature type="domain" description="TRNA-binding" evidence="4">
    <location>
        <begin position="88"/>
        <end position="199"/>
    </location>
</feature>
<keyword evidence="6" id="KW-1185">Reference proteome</keyword>
<dbReference type="InterPro" id="IPR033714">
    <property type="entry name" value="tRNA_bind_bactPheRS"/>
</dbReference>
<evidence type="ECO:0000256" key="1">
    <source>
        <dbReference type="ARBA" id="ARBA00022555"/>
    </source>
</evidence>
<dbReference type="AlphaFoldDB" id="A0A4R3YYY8"/>